<dbReference type="EMBL" id="GFDF01006453">
    <property type="protein sequence ID" value="JAV07631.1"/>
    <property type="molecule type" value="Transcribed_RNA"/>
</dbReference>
<dbReference type="GO" id="GO:0005085">
    <property type="term" value="F:guanyl-nucleotide exchange factor activity"/>
    <property type="evidence" value="ECO:0007669"/>
    <property type="project" value="InterPro"/>
</dbReference>
<evidence type="ECO:0000256" key="4">
    <source>
        <dbReference type="ARBA" id="ARBA00022490"/>
    </source>
</evidence>
<keyword evidence="5" id="KW-0256">Endoplasmic reticulum</keyword>
<dbReference type="GO" id="GO:0005783">
    <property type="term" value="C:endoplasmic reticulum"/>
    <property type="evidence" value="ECO:0007669"/>
    <property type="project" value="UniProtKB-SubCell"/>
</dbReference>
<accession>A0A1L8DMJ5</accession>
<dbReference type="InterPro" id="IPR016024">
    <property type="entry name" value="ARM-type_fold"/>
</dbReference>
<proteinExistence type="predicted"/>
<dbReference type="InterPro" id="IPR000225">
    <property type="entry name" value="Armadillo"/>
</dbReference>
<keyword evidence="6" id="KW-0496">Mitochondrion</keyword>
<evidence type="ECO:0000313" key="7">
    <source>
        <dbReference type="EMBL" id="JAV07631.1"/>
    </source>
</evidence>
<dbReference type="GO" id="GO:0005739">
    <property type="term" value="C:mitochondrion"/>
    <property type="evidence" value="ECO:0007669"/>
    <property type="project" value="UniProtKB-SubCell"/>
</dbReference>
<keyword evidence="4" id="KW-0963">Cytoplasm</keyword>
<dbReference type="InterPro" id="IPR040144">
    <property type="entry name" value="RAP1GDS1"/>
</dbReference>
<name>A0A1L8DMJ5_9DIPT</name>
<dbReference type="PANTHER" id="PTHR10957">
    <property type="entry name" value="RAP1 GTPASE-GDP DISSOCIATION STIMULATOR 1"/>
    <property type="match status" value="1"/>
</dbReference>
<protein>
    <submittedName>
        <fullName evidence="7">Putative rho/rac gtpase guanine nucleotide exchange factor smggds/vimar</fullName>
    </submittedName>
</protein>
<evidence type="ECO:0000256" key="1">
    <source>
        <dbReference type="ARBA" id="ARBA00004173"/>
    </source>
</evidence>
<evidence type="ECO:0000256" key="5">
    <source>
        <dbReference type="ARBA" id="ARBA00022824"/>
    </source>
</evidence>
<dbReference type="AlphaFoldDB" id="A0A1L8DMJ5"/>
<dbReference type="InterPro" id="IPR011989">
    <property type="entry name" value="ARM-like"/>
</dbReference>
<dbReference type="Gene3D" id="1.25.10.10">
    <property type="entry name" value="Leucine-rich Repeat Variant"/>
    <property type="match status" value="2"/>
</dbReference>
<evidence type="ECO:0000256" key="6">
    <source>
        <dbReference type="ARBA" id="ARBA00023128"/>
    </source>
</evidence>
<sequence length="615" mass="67543">MATKDVEDLVKELKRATLGEVEDAIPLLTKISATDPKTYEEVDLAEPLHNFLSSTTSGCDGLRAQVTKCIADVAKTSSQRKRFTCRSTIGILLQFIGDANRHDKIPLVTQSCRALGNICYLNDDARNIIIDLHGDEVLVKLLDVHVDEEQFIKVRCGVLSNFILGGEEYAKKVMALGMLEKLEVIACEAVAKTPLAEDLLANTLPPLSILTENVSDLKFSHQLNGTLIRILAASTNPDLAEMCLELLHYQAEYDDVKVHLARDGLCETIYRLLEKYKTLASSSSDARALMKSACDLIVLILTGDESMNYLYGTPFLASMEAWLDAEDVDLVTTGVLALGNFARTDSHCIDMVKSNVMQKLLGILAKNNGTGDDVNLQHALLSTLRNLVIPKVNKTAVIEAGLVAIVLPMLEIHTSWVVFKLLGTLRMTVDGQEKLALELLANERLLKQLVAWSNHTDHAGVTGESLRLMAWLIKHAYALQQHDAPARADHTSLAHFVHTDGTVEAMVRMLTSQHLVMQNESLIALSILLIVFGGNQSVTAPRVDIEGHLVAANVGGRLGELIATRADTMTKEIVENLQSVIGLLRKSDVLHKHLAQHNIDELIKSIPIIVEYCTL</sequence>
<dbReference type="SUPFAM" id="SSF48371">
    <property type="entry name" value="ARM repeat"/>
    <property type="match status" value="1"/>
</dbReference>
<dbReference type="GO" id="GO:0005829">
    <property type="term" value="C:cytosol"/>
    <property type="evidence" value="ECO:0007669"/>
    <property type="project" value="UniProtKB-SubCell"/>
</dbReference>
<evidence type="ECO:0000256" key="3">
    <source>
        <dbReference type="ARBA" id="ARBA00004514"/>
    </source>
</evidence>
<evidence type="ECO:0000256" key="2">
    <source>
        <dbReference type="ARBA" id="ARBA00004240"/>
    </source>
</evidence>
<reference evidence="7" key="1">
    <citation type="submission" date="2016-12" db="EMBL/GenBank/DDBJ databases">
        <title>An insight into the sialome and mialome of the sand fly, Nyssomyia neivai.</title>
        <authorList>
            <person name="Sebastian V."/>
            <person name="Goulart T.M."/>
            <person name="Oliveira W."/>
            <person name="Calvo E."/>
            <person name="Oliveira L.F."/>
            <person name="Pinto M.C."/>
            <person name="Rosselino A.M."/>
            <person name="Ribeiro J.M."/>
        </authorList>
    </citation>
    <scope>NUCLEOTIDE SEQUENCE</scope>
</reference>
<organism evidence="7">
    <name type="scientific">Nyssomyia neivai</name>
    <dbReference type="NCBI Taxonomy" id="330878"/>
    <lineage>
        <taxon>Eukaryota</taxon>
        <taxon>Metazoa</taxon>
        <taxon>Ecdysozoa</taxon>
        <taxon>Arthropoda</taxon>
        <taxon>Hexapoda</taxon>
        <taxon>Insecta</taxon>
        <taxon>Pterygota</taxon>
        <taxon>Neoptera</taxon>
        <taxon>Endopterygota</taxon>
        <taxon>Diptera</taxon>
        <taxon>Nematocera</taxon>
        <taxon>Psychodoidea</taxon>
        <taxon>Psychodidae</taxon>
        <taxon>Nyssomyia</taxon>
    </lineage>
</organism>
<dbReference type="FunFam" id="1.25.10.10:FF:000369">
    <property type="entry name" value="Vimar"/>
    <property type="match status" value="1"/>
</dbReference>
<comment type="subcellular location">
    <subcellularLocation>
        <location evidence="3">Cytoplasm</location>
        <location evidence="3">Cytosol</location>
    </subcellularLocation>
    <subcellularLocation>
        <location evidence="2">Endoplasmic reticulum</location>
    </subcellularLocation>
    <subcellularLocation>
        <location evidence="1">Mitochondrion</location>
    </subcellularLocation>
</comment>
<dbReference type="SMART" id="SM00185">
    <property type="entry name" value="ARM"/>
    <property type="match status" value="4"/>
</dbReference>